<dbReference type="Proteomes" id="UP000830116">
    <property type="component" value="Chromosome"/>
</dbReference>
<gene>
    <name evidence="2" type="ORF">MNR06_15605</name>
</gene>
<evidence type="ECO:0000313" key="2">
    <source>
        <dbReference type="EMBL" id="UOF01127.1"/>
    </source>
</evidence>
<feature type="chain" id="PRO_5046328868" evidence="1">
    <location>
        <begin position="26"/>
        <end position="236"/>
    </location>
</feature>
<evidence type="ECO:0000256" key="1">
    <source>
        <dbReference type="SAM" id="SignalP"/>
    </source>
</evidence>
<dbReference type="RefSeq" id="WP_243537451.1">
    <property type="nucleotide sequence ID" value="NZ_CP093442.1"/>
</dbReference>
<dbReference type="EMBL" id="CP093442">
    <property type="protein sequence ID" value="UOF01127.1"/>
    <property type="molecule type" value="Genomic_DNA"/>
</dbReference>
<evidence type="ECO:0000313" key="3">
    <source>
        <dbReference type="Proteomes" id="UP000830116"/>
    </source>
</evidence>
<sequence>MKSFFQALLLAVLVSFIPAVSSAKACLTAHIKDAIQLNKKRAVVYDQLTHGQSKAVSKKLIRMETWLMFAVPFADGWALPYQKAGVNILCDDFIDMSETPAFKTMNPDGKDNVANFKAVDVKPIIQDLDYLLDNNFYTSIANYADEQIKEMDKNPRYNCMVKHVLESIRRMAILAPRHNALAKKRIKIPSITLSKIVLRNHINMLDTSSEIDVLAAPMQADGIQIVCQDVPFIPVP</sequence>
<feature type="signal peptide" evidence="1">
    <location>
        <begin position="1"/>
        <end position="25"/>
    </location>
</feature>
<proteinExistence type="predicted"/>
<accession>A0ABY4CB57</accession>
<protein>
    <submittedName>
        <fullName evidence="2">Uncharacterized protein</fullName>
    </submittedName>
</protein>
<organism evidence="2 3">
    <name type="scientific">Bdellovibrio reynosensis</name>
    <dbReference type="NCBI Taxonomy" id="2835041"/>
    <lineage>
        <taxon>Bacteria</taxon>
        <taxon>Pseudomonadati</taxon>
        <taxon>Bdellovibrionota</taxon>
        <taxon>Bdellovibrionia</taxon>
        <taxon>Bdellovibrionales</taxon>
        <taxon>Pseudobdellovibrionaceae</taxon>
        <taxon>Bdellovibrio</taxon>
    </lineage>
</organism>
<reference evidence="2" key="1">
    <citation type="submission" date="2022-03" db="EMBL/GenBank/DDBJ databases">
        <title>Genome Identification and Characterization of new species Bdellovibrio reynosense LBG001 sp. nov. from a Mexico soil sample.</title>
        <authorList>
            <person name="Camilli A."/>
            <person name="Ajao Y."/>
            <person name="Guo X."/>
        </authorList>
    </citation>
    <scope>NUCLEOTIDE SEQUENCE</scope>
    <source>
        <strain evidence="2">LBG001</strain>
    </source>
</reference>
<name>A0ABY4CB57_9BACT</name>
<keyword evidence="3" id="KW-1185">Reference proteome</keyword>
<keyword evidence="1" id="KW-0732">Signal</keyword>